<dbReference type="AlphaFoldDB" id="A0A8H4KVI9"/>
<name>A0A8H4KVI9_9HYPO</name>
<feature type="region of interest" description="Disordered" evidence="1">
    <location>
        <begin position="1"/>
        <end position="22"/>
    </location>
</feature>
<reference evidence="2 3" key="1">
    <citation type="submission" date="2020-01" db="EMBL/GenBank/DDBJ databases">
        <title>Identification and distribution of gene clusters putatively required for synthesis of sphingolipid metabolism inhibitors in phylogenetically diverse species of the filamentous fungus Fusarium.</title>
        <authorList>
            <person name="Kim H.-S."/>
            <person name="Busman M."/>
            <person name="Brown D.W."/>
            <person name="Divon H."/>
            <person name="Uhlig S."/>
            <person name="Proctor R.H."/>
        </authorList>
    </citation>
    <scope>NUCLEOTIDE SEQUENCE [LARGE SCALE GENOMIC DNA]</scope>
    <source>
        <strain evidence="2 3">NRRL 20459</strain>
    </source>
</reference>
<organism evidence="2 3">
    <name type="scientific">Fusarium albosuccineum</name>
    <dbReference type="NCBI Taxonomy" id="1237068"/>
    <lineage>
        <taxon>Eukaryota</taxon>
        <taxon>Fungi</taxon>
        <taxon>Dikarya</taxon>
        <taxon>Ascomycota</taxon>
        <taxon>Pezizomycotina</taxon>
        <taxon>Sordariomycetes</taxon>
        <taxon>Hypocreomycetidae</taxon>
        <taxon>Hypocreales</taxon>
        <taxon>Nectriaceae</taxon>
        <taxon>Fusarium</taxon>
        <taxon>Fusarium decemcellulare species complex</taxon>
    </lineage>
</organism>
<evidence type="ECO:0000313" key="2">
    <source>
        <dbReference type="EMBL" id="KAF4456073.1"/>
    </source>
</evidence>
<gene>
    <name evidence="2" type="ORF">FALBO_15493</name>
</gene>
<dbReference type="Proteomes" id="UP000554235">
    <property type="component" value="Unassembled WGS sequence"/>
</dbReference>
<evidence type="ECO:0000313" key="3">
    <source>
        <dbReference type="Proteomes" id="UP000554235"/>
    </source>
</evidence>
<sequence>MKTAAQGCPQPVSTETSSPTPTLVQVNAPKAVVAYTDHNDDIQMLPASASGPSRQTSFSMSFDLTCNVAFFKLDVPVDLKAFPEGKTSLFLHVPPSSISSLEHSSPNDPPDFVNKQLGTELACLTFLLRQPPDLVVPRTSLAPKNKDSGKKLDALKVLARHTYFDIFFPAGLLQDSLARDLCALVASPTVRSICQIADITGLYAGKGGMVFSEQPSPPPY</sequence>
<proteinExistence type="predicted"/>
<feature type="non-terminal residue" evidence="2">
    <location>
        <position position="1"/>
    </location>
</feature>
<dbReference type="OrthoDB" id="3928699at2759"/>
<accession>A0A8H4KVI9</accession>
<dbReference type="EMBL" id="JAADYS010002698">
    <property type="protein sequence ID" value="KAF4456073.1"/>
    <property type="molecule type" value="Genomic_DNA"/>
</dbReference>
<keyword evidence="3" id="KW-1185">Reference proteome</keyword>
<evidence type="ECO:0000256" key="1">
    <source>
        <dbReference type="SAM" id="MobiDB-lite"/>
    </source>
</evidence>
<protein>
    <submittedName>
        <fullName evidence="2">Uncharacterized protein</fullName>
    </submittedName>
</protein>
<comment type="caution">
    <text evidence="2">The sequence shown here is derived from an EMBL/GenBank/DDBJ whole genome shotgun (WGS) entry which is preliminary data.</text>
</comment>
<feature type="compositionally biased region" description="Low complexity" evidence="1">
    <location>
        <begin position="9"/>
        <end position="22"/>
    </location>
</feature>